<feature type="repeat" description="TPR" evidence="1">
    <location>
        <begin position="218"/>
        <end position="251"/>
    </location>
</feature>
<keyword evidence="1" id="KW-0802">TPR repeat</keyword>
<dbReference type="Proteomes" id="UP000078435">
    <property type="component" value="Unassembled WGS sequence"/>
</dbReference>
<proteinExistence type="predicted"/>
<accession>A0A175VMB7</accession>
<dbReference type="SUPFAM" id="SSF48452">
    <property type="entry name" value="TPR-like"/>
    <property type="match status" value="1"/>
</dbReference>
<sequence length="481" mass="53252">MIPRLQLAGLLLASYLLGGCASHWQDMFVSYSDQMVPLRNQLLLGHAAEALPEVRDSTVGDDTYVLDKLEQGRIAWLAGQDAKSKQAFAAADSQLVWEDNQAEYRLSHGLAQVGSLLTNDQSMAYRVPDYERTMLHHYLALGYLQRGDAEGALVEVRRANQVQERALKRRADEVRKAKQKSEEAEADTATEGEMRQLVSRAPDLDRLIGRVKNGFQNAYTFYFSGVLYEAAGDLNDAWVDYQRGYQIAPDNRSLQDALLRLARLRGAADEIRETEKKIGRKAPPLVPSIAKKQGQLVVLFEDGLIPARRELFLPLPISTSGGDFRTFTVAVPYYDNRTSDTGPLTVTLGKRVEQTSELVRLEALAAKDLQERLPGMLTRQALRLVTKEQLRRTAAKEGGDVGNLLVGIFNTLSERADTRSWLTLPAQASSWQGMLPAGEVQLVLGAGSATRQLPLTIHGGRTTLVWVQRLGAGLTSRVMPL</sequence>
<dbReference type="PROSITE" id="PS50005">
    <property type="entry name" value="TPR"/>
    <property type="match status" value="1"/>
</dbReference>
<organism evidence="3 4">
    <name type="scientific">Aeromonas enteropelogenes</name>
    <name type="common">Aeromonas trota</name>
    <dbReference type="NCBI Taxonomy" id="29489"/>
    <lineage>
        <taxon>Bacteria</taxon>
        <taxon>Pseudomonadati</taxon>
        <taxon>Pseudomonadota</taxon>
        <taxon>Gammaproteobacteria</taxon>
        <taxon>Aeromonadales</taxon>
        <taxon>Aeromonadaceae</taxon>
        <taxon>Aeromonas</taxon>
    </lineage>
</organism>
<dbReference type="EMBL" id="JMGO02000002">
    <property type="protein sequence ID" value="KXU81408.1"/>
    <property type="molecule type" value="Genomic_DNA"/>
</dbReference>
<dbReference type="AlphaFoldDB" id="A0A175VMB7"/>
<reference evidence="3 4" key="1">
    <citation type="submission" date="2016-02" db="EMBL/GenBank/DDBJ databases">
        <title>Draft genome sequence of Aeromonas trota strain 1999lcr isolated from cerebrospinal fluid (CSF).</title>
        <authorList>
            <person name="Dallagassa C.B."/>
            <person name="Prediger K.C."/>
            <person name="Weiss V.A."/>
            <person name="Assis F.E."/>
            <person name="Baura V."/>
            <person name="Cruz L.M."/>
            <person name="Souza E.M."/>
            <person name="Pedrosa F.O."/>
            <person name="Fadel-Picheth C.M."/>
        </authorList>
    </citation>
    <scope>NUCLEOTIDE SEQUENCE [LARGE SCALE GENOMIC DNA]</scope>
    <source>
        <strain evidence="3 4">1999lcr</strain>
    </source>
</reference>
<name>A0A175VMB7_AEREN</name>
<dbReference type="PROSITE" id="PS51257">
    <property type="entry name" value="PROKAR_LIPOPROTEIN"/>
    <property type="match status" value="1"/>
</dbReference>
<evidence type="ECO:0000256" key="2">
    <source>
        <dbReference type="SAM" id="MobiDB-lite"/>
    </source>
</evidence>
<dbReference type="InterPro" id="IPR019734">
    <property type="entry name" value="TPR_rpt"/>
</dbReference>
<protein>
    <submittedName>
        <fullName evidence="3">Uncharacterized protein</fullName>
    </submittedName>
</protein>
<comment type="caution">
    <text evidence="3">The sequence shown here is derived from an EMBL/GenBank/DDBJ whole genome shotgun (WGS) entry which is preliminary data.</text>
</comment>
<evidence type="ECO:0000256" key="1">
    <source>
        <dbReference type="PROSITE-ProRule" id="PRU00339"/>
    </source>
</evidence>
<evidence type="ECO:0000313" key="3">
    <source>
        <dbReference type="EMBL" id="KXU81408.1"/>
    </source>
</evidence>
<gene>
    <name evidence="3" type="ORF">LCR_06810</name>
</gene>
<dbReference type="Gene3D" id="1.25.40.10">
    <property type="entry name" value="Tetratricopeptide repeat domain"/>
    <property type="match status" value="1"/>
</dbReference>
<dbReference type="STRING" id="29489.VL01_11670"/>
<feature type="region of interest" description="Disordered" evidence="2">
    <location>
        <begin position="170"/>
        <end position="192"/>
    </location>
</feature>
<feature type="compositionally biased region" description="Basic and acidic residues" evidence="2">
    <location>
        <begin position="170"/>
        <end position="183"/>
    </location>
</feature>
<evidence type="ECO:0000313" key="4">
    <source>
        <dbReference type="Proteomes" id="UP000078435"/>
    </source>
</evidence>
<dbReference type="InterPro" id="IPR011990">
    <property type="entry name" value="TPR-like_helical_dom_sf"/>
</dbReference>